<dbReference type="PANTHER" id="PTHR30250">
    <property type="entry name" value="PST FAMILY PREDICTED COLANIC ACID TRANSPORTER"/>
    <property type="match status" value="1"/>
</dbReference>
<dbReference type="GO" id="GO:0005886">
    <property type="term" value="C:plasma membrane"/>
    <property type="evidence" value="ECO:0007669"/>
    <property type="project" value="UniProtKB-SubCell"/>
</dbReference>
<dbReference type="EMBL" id="PFBW01000115">
    <property type="protein sequence ID" value="PIR77405.1"/>
    <property type="molecule type" value="Genomic_DNA"/>
</dbReference>
<dbReference type="PANTHER" id="PTHR30250:SF11">
    <property type="entry name" value="O-ANTIGEN TRANSPORTER-RELATED"/>
    <property type="match status" value="1"/>
</dbReference>
<sequence>MSTTRKIAHNTLIQISGKVVSTLLGLVAIGMMTRYLGQAQFGWYVTVISFLGFAGILIDFGLIPVTAQMMSEPKFDKTVLFKNLLGFRFVTAFVFFGIIPFLAWLFPYPREVNIAIGFVSLSFLAISMNQVLIGFYQTKLKMHVQVIGEVFGRLVL</sequence>
<organism evidence="7 8">
    <name type="scientific">Candidatus Magasanikbacteria bacterium CG10_big_fil_rev_8_21_14_0_10_38_6</name>
    <dbReference type="NCBI Taxonomy" id="1974647"/>
    <lineage>
        <taxon>Bacteria</taxon>
        <taxon>Candidatus Magasanikiibacteriota</taxon>
    </lineage>
</organism>
<feature type="transmembrane region" description="Helical" evidence="6">
    <location>
        <begin position="41"/>
        <end position="63"/>
    </location>
</feature>
<evidence type="ECO:0000313" key="8">
    <source>
        <dbReference type="Proteomes" id="UP000228528"/>
    </source>
</evidence>
<comment type="subcellular location">
    <subcellularLocation>
        <location evidence="1">Cell membrane</location>
        <topology evidence="1">Multi-pass membrane protein</topology>
    </subcellularLocation>
</comment>
<evidence type="ECO:0008006" key="9">
    <source>
        <dbReference type="Google" id="ProtNLM"/>
    </source>
</evidence>
<evidence type="ECO:0000256" key="4">
    <source>
        <dbReference type="ARBA" id="ARBA00022989"/>
    </source>
</evidence>
<keyword evidence="2" id="KW-1003">Cell membrane</keyword>
<evidence type="ECO:0000313" key="7">
    <source>
        <dbReference type="EMBL" id="PIR77405.1"/>
    </source>
</evidence>
<gene>
    <name evidence="7" type="ORF">COU30_02645</name>
</gene>
<evidence type="ECO:0000256" key="2">
    <source>
        <dbReference type="ARBA" id="ARBA00022475"/>
    </source>
</evidence>
<comment type="caution">
    <text evidence="7">The sequence shown here is derived from an EMBL/GenBank/DDBJ whole genome shotgun (WGS) entry which is preliminary data.</text>
</comment>
<proteinExistence type="predicted"/>
<dbReference type="InterPro" id="IPR002797">
    <property type="entry name" value="Polysacc_synth"/>
</dbReference>
<dbReference type="AlphaFoldDB" id="A0A2M6P108"/>
<accession>A0A2M6P108</accession>
<evidence type="ECO:0000256" key="3">
    <source>
        <dbReference type="ARBA" id="ARBA00022692"/>
    </source>
</evidence>
<protein>
    <recommendedName>
        <fullName evidence="9">Polysaccharide biosynthesis protein C-terminal domain-containing protein</fullName>
    </recommendedName>
</protein>
<evidence type="ECO:0000256" key="5">
    <source>
        <dbReference type="ARBA" id="ARBA00023136"/>
    </source>
</evidence>
<feature type="transmembrane region" description="Helical" evidence="6">
    <location>
        <begin position="84"/>
        <end position="106"/>
    </location>
</feature>
<keyword evidence="5 6" id="KW-0472">Membrane</keyword>
<evidence type="ECO:0000256" key="6">
    <source>
        <dbReference type="SAM" id="Phobius"/>
    </source>
</evidence>
<name>A0A2M6P108_9BACT</name>
<dbReference type="InterPro" id="IPR050833">
    <property type="entry name" value="Poly_Biosynth_Transport"/>
</dbReference>
<keyword evidence="4 6" id="KW-1133">Transmembrane helix</keyword>
<dbReference type="Proteomes" id="UP000228528">
    <property type="component" value="Unassembled WGS sequence"/>
</dbReference>
<feature type="non-terminal residue" evidence="7">
    <location>
        <position position="156"/>
    </location>
</feature>
<keyword evidence="3 6" id="KW-0812">Transmembrane</keyword>
<dbReference type="Pfam" id="PF01943">
    <property type="entry name" value="Polysacc_synt"/>
    <property type="match status" value="1"/>
</dbReference>
<reference evidence="8" key="1">
    <citation type="submission" date="2017-09" db="EMBL/GenBank/DDBJ databases">
        <title>Depth-based differentiation of microbial function through sediment-hosted aquifers and enrichment of novel symbionts in the deep terrestrial subsurface.</title>
        <authorList>
            <person name="Probst A.J."/>
            <person name="Ladd B."/>
            <person name="Jarett J.K."/>
            <person name="Geller-Mcgrath D.E."/>
            <person name="Sieber C.M.K."/>
            <person name="Emerson J.B."/>
            <person name="Anantharaman K."/>
            <person name="Thomas B.C."/>
            <person name="Malmstrom R."/>
            <person name="Stieglmeier M."/>
            <person name="Klingl A."/>
            <person name="Woyke T."/>
            <person name="Ryan C.M."/>
            <person name="Banfield J.F."/>
        </authorList>
    </citation>
    <scope>NUCLEOTIDE SEQUENCE [LARGE SCALE GENOMIC DNA]</scope>
</reference>
<evidence type="ECO:0000256" key="1">
    <source>
        <dbReference type="ARBA" id="ARBA00004651"/>
    </source>
</evidence>
<feature type="transmembrane region" description="Helical" evidence="6">
    <location>
        <begin position="112"/>
        <end position="136"/>
    </location>
</feature>
<feature type="transmembrane region" description="Helical" evidence="6">
    <location>
        <begin position="12"/>
        <end position="35"/>
    </location>
</feature>